<dbReference type="SUPFAM" id="SSF143243">
    <property type="entry name" value="Nqo5-like"/>
    <property type="match status" value="1"/>
</dbReference>
<gene>
    <name evidence="3" type="ORF">GF1_31230</name>
</gene>
<dbReference type="Proteomes" id="UP001063350">
    <property type="component" value="Chromosome"/>
</dbReference>
<protein>
    <recommendedName>
        <fullName evidence="2">NADH:ubiquinone oxidoreductase 30kDa subunit domain-containing protein</fullName>
    </recommendedName>
</protein>
<dbReference type="InterPro" id="IPR037232">
    <property type="entry name" value="NADH_quin_OxRdtase_su_C/D-like"/>
</dbReference>
<evidence type="ECO:0000256" key="1">
    <source>
        <dbReference type="ARBA" id="ARBA00007569"/>
    </source>
</evidence>
<name>A0A915U700_9BACT</name>
<dbReference type="PANTHER" id="PTHR10884">
    <property type="entry name" value="NADH DEHYDROGENASE UBIQUINONE IRON-SULFUR PROTEIN 3"/>
    <property type="match status" value="1"/>
</dbReference>
<dbReference type="RefSeq" id="WP_267927466.1">
    <property type="nucleotide sequence ID" value="NZ_AP024233.1"/>
</dbReference>
<reference evidence="3" key="1">
    <citation type="submission" date="2020-12" db="EMBL/GenBank/DDBJ databases">
        <title>Desulfobium dissulfuricans gen. nov., sp. nov., a novel mesophilic, sulfate-reducing bacterium isolated from a deep-sea hydrothermal vent.</title>
        <authorList>
            <person name="Hashimoto Y."/>
            <person name="Tame A."/>
            <person name="Sawayama S."/>
            <person name="Miyazaki J."/>
            <person name="Takai K."/>
            <person name="Nakagawa S."/>
        </authorList>
    </citation>
    <scope>NUCLEOTIDE SEQUENCE</scope>
    <source>
        <strain evidence="3">GF1</strain>
    </source>
</reference>
<keyword evidence="4" id="KW-1185">Reference proteome</keyword>
<sequence>MSNHLERALSQVGIEYRPTEFPSTGLHCSLVLEPEQLRPLATALVRSGFFIETITAVDRPGDNLMDGVYLFNHYDEPLRFLARIPVSRTRPRLPSIGRIFPGAVWHERETAEMFGIAFDDCPDTRNLLLPEDATFHPLRKDFTGTP</sequence>
<dbReference type="InterPro" id="IPR001268">
    <property type="entry name" value="NADH_UbQ_OxRdtase_30kDa_su"/>
</dbReference>
<feature type="domain" description="NADH:ubiquinone oxidoreductase 30kDa subunit" evidence="2">
    <location>
        <begin position="31"/>
        <end position="144"/>
    </location>
</feature>
<organism evidence="3 4">
    <name type="scientific">Desulfolithobacter dissulfuricans</name>
    <dbReference type="NCBI Taxonomy" id="2795293"/>
    <lineage>
        <taxon>Bacteria</taxon>
        <taxon>Pseudomonadati</taxon>
        <taxon>Thermodesulfobacteriota</taxon>
        <taxon>Desulfobulbia</taxon>
        <taxon>Desulfobulbales</taxon>
        <taxon>Desulfobulbaceae</taxon>
        <taxon>Desulfolithobacter</taxon>
    </lineage>
</organism>
<evidence type="ECO:0000313" key="4">
    <source>
        <dbReference type="Proteomes" id="UP001063350"/>
    </source>
</evidence>
<dbReference type="PANTHER" id="PTHR10884:SF14">
    <property type="entry name" value="NADH DEHYDROGENASE [UBIQUINONE] IRON-SULFUR PROTEIN 3, MITOCHONDRIAL"/>
    <property type="match status" value="1"/>
</dbReference>
<comment type="similarity">
    <text evidence="1">Belongs to the complex I 30 kDa subunit family.</text>
</comment>
<accession>A0A915U700</accession>
<evidence type="ECO:0000259" key="2">
    <source>
        <dbReference type="Pfam" id="PF00329"/>
    </source>
</evidence>
<evidence type="ECO:0000313" key="3">
    <source>
        <dbReference type="EMBL" id="BCO10747.1"/>
    </source>
</evidence>
<dbReference type="AlphaFoldDB" id="A0A915U700"/>
<proteinExistence type="inferred from homology"/>
<dbReference type="EMBL" id="AP024233">
    <property type="protein sequence ID" value="BCO10747.1"/>
    <property type="molecule type" value="Genomic_DNA"/>
</dbReference>
<dbReference type="Gene3D" id="3.30.460.80">
    <property type="entry name" value="NADH:ubiquinone oxidoreductase, 30kDa subunit"/>
    <property type="match status" value="1"/>
</dbReference>
<dbReference type="Pfam" id="PF00329">
    <property type="entry name" value="Complex1_30kDa"/>
    <property type="match status" value="1"/>
</dbReference>
<dbReference type="KEGG" id="ddu:GF1_31230"/>
<dbReference type="GO" id="GO:0008137">
    <property type="term" value="F:NADH dehydrogenase (ubiquinone) activity"/>
    <property type="evidence" value="ECO:0007669"/>
    <property type="project" value="InterPro"/>
</dbReference>